<dbReference type="InterPro" id="IPR001091">
    <property type="entry name" value="RM_Methyltransferase"/>
</dbReference>
<evidence type="ECO:0000313" key="7">
    <source>
        <dbReference type="EMBL" id="TGD20388.1"/>
    </source>
</evidence>
<dbReference type="EC" id="2.1.1.-" evidence="5"/>
<dbReference type="GO" id="GO:0008170">
    <property type="term" value="F:N-methyltransferase activity"/>
    <property type="evidence" value="ECO:0007669"/>
    <property type="project" value="InterPro"/>
</dbReference>
<evidence type="ECO:0000256" key="4">
    <source>
        <dbReference type="ARBA" id="ARBA00022747"/>
    </source>
</evidence>
<keyword evidence="3 7" id="KW-0808">Transferase</keyword>
<dbReference type="Gene3D" id="3.40.50.150">
    <property type="entry name" value="Vaccinia Virus protein VP39"/>
    <property type="match status" value="1"/>
</dbReference>
<dbReference type="PANTHER" id="PTHR13370:SF3">
    <property type="entry name" value="TRNA (GUANINE(10)-N2)-METHYLTRANSFERASE HOMOLOG"/>
    <property type="match status" value="1"/>
</dbReference>
<dbReference type="GO" id="GO:0003677">
    <property type="term" value="F:DNA binding"/>
    <property type="evidence" value="ECO:0007669"/>
    <property type="project" value="InterPro"/>
</dbReference>
<dbReference type="AlphaFoldDB" id="A0A4Z0JFM6"/>
<evidence type="ECO:0000256" key="3">
    <source>
        <dbReference type="ARBA" id="ARBA00022679"/>
    </source>
</evidence>
<evidence type="ECO:0000256" key="5">
    <source>
        <dbReference type="RuleBase" id="RU362026"/>
    </source>
</evidence>
<evidence type="ECO:0000313" key="8">
    <source>
        <dbReference type="Proteomes" id="UP000297348"/>
    </source>
</evidence>
<evidence type="ECO:0000256" key="1">
    <source>
        <dbReference type="ARBA" id="ARBA00006594"/>
    </source>
</evidence>
<comment type="caution">
    <text evidence="7">The sequence shown here is derived from an EMBL/GenBank/DDBJ whole genome shotgun (WGS) entry which is preliminary data.</text>
</comment>
<sequence>MKDAYYKNNLIKLYQGDSLKLMKLMRPNSVDVIIADPPYFLSNGGFSNRGGKKVSVDKGSWDKLSAEYESTEQFNDIFLSEAKRILKYDGTPWVFGSMHNIFEVGYLMKKNDYRILNNITWQKLNPPPNLSCRMFTHSTETIIWAKKDKQSHQVFNYQLMRERNYGKQMTDVWSTPVIKKIEKRFGYHPTQKPLSLFIRMIEASTTPEMLILDPFLGSGTTAVACQMLQRQCIGIELSSNYLDIATRRIKNEEGALF</sequence>
<dbReference type="GO" id="GO:0009307">
    <property type="term" value="P:DNA restriction-modification system"/>
    <property type="evidence" value="ECO:0007669"/>
    <property type="project" value="UniProtKB-KW"/>
</dbReference>
<dbReference type="EMBL" id="RKLX01000001">
    <property type="protein sequence ID" value="TGD20388.1"/>
    <property type="molecule type" value="Genomic_DNA"/>
</dbReference>
<dbReference type="Pfam" id="PF01555">
    <property type="entry name" value="N6_N4_Mtase"/>
    <property type="match status" value="1"/>
</dbReference>
<dbReference type="PROSITE" id="PS00092">
    <property type="entry name" value="N6_MTASE"/>
    <property type="match status" value="1"/>
</dbReference>
<evidence type="ECO:0000256" key="2">
    <source>
        <dbReference type="ARBA" id="ARBA00022603"/>
    </source>
</evidence>
<keyword evidence="2 7" id="KW-0489">Methyltransferase</keyword>
<protein>
    <recommendedName>
        <fullName evidence="5">Methyltransferase</fullName>
        <ecNumber evidence="5">2.1.1.-</ecNumber>
    </recommendedName>
</protein>
<keyword evidence="4" id="KW-0680">Restriction system</keyword>
<comment type="similarity">
    <text evidence="1 5">Belongs to the N(4)/N(6)-methyltransferase family.</text>
</comment>
<dbReference type="GO" id="GO:0009007">
    <property type="term" value="F:site-specific DNA-methyltransferase (adenine-specific) activity"/>
    <property type="evidence" value="ECO:0007669"/>
    <property type="project" value="TreeGrafter"/>
</dbReference>
<dbReference type="RefSeq" id="WP_135366957.1">
    <property type="nucleotide sequence ID" value="NZ_RKLX01000001.1"/>
</dbReference>
<keyword evidence="8" id="KW-1185">Reference proteome</keyword>
<proteinExistence type="inferred from homology"/>
<accession>A0A4Z0JFM6</accession>
<dbReference type="GO" id="GO:0032259">
    <property type="term" value="P:methylation"/>
    <property type="evidence" value="ECO:0007669"/>
    <property type="project" value="UniProtKB-KW"/>
</dbReference>
<dbReference type="GO" id="GO:0005737">
    <property type="term" value="C:cytoplasm"/>
    <property type="evidence" value="ECO:0007669"/>
    <property type="project" value="TreeGrafter"/>
</dbReference>
<dbReference type="PANTHER" id="PTHR13370">
    <property type="entry name" value="RNA METHYLASE-RELATED"/>
    <property type="match status" value="1"/>
</dbReference>
<name>A0A4Z0JFM6_9LACO</name>
<dbReference type="OrthoDB" id="9800801at2"/>
<dbReference type="InterPro" id="IPR002052">
    <property type="entry name" value="DNA_methylase_N6_adenine_CS"/>
</dbReference>
<dbReference type="PRINTS" id="PR00508">
    <property type="entry name" value="S21N4MTFRASE"/>
</dbReference>
<dbReference type="InterPro" id="IPR002941">
    <property type="entry name" value="DNA_methylase_N4/N6"/>
</dbReference>
<gene>
    <name evidence="7" type="ORF">EGT51_01150</name>
</gene>
<dbReference type="Proteomes" id="UP000297348">
    <property type="component" value="Unassembled WGS sequence"/>
</dbReference>
<evidence type="ECO:0000259" key="6">
    <source>
        <dbReference type="Pfam" id="PF01555"/>
    </source>
</evidence>
<dbReference type="InterPro" id="IPR029063">
    <property type="entry name" value="SAM-dependent_MTases_sf"/>
</dbReference>
<feature type="domain" description="DNA methylase N-4/N-6" evidence="6">
    <location>
        <begin position="30"/>
        <end position="246"/>
    </location>
</feature>
<dbReference type="SUPFAM" id="SSF53335">
    <property type="entry name" value="S-adenosyl-L-methionine-dependent methyltransferases"/>
    <property type="match status" value="1"/>
</dbReference>
<organism evidence="7 8">
    <name type="scientific">Levilactobacillus suantsaiihabitans</name>
    <dbReference type="NCBI Taxonomy" id="2487722"/>
    <lineage>
        <taxon>Bacteria</taxon>
        <taxon>Bacillati</taxon>
        <taxon>Bacillota</taxon>
        <taxon>Bacilli</taxon>
        <taxon>Lactobacillales</taxon>
        <taxon>Lactobacillaceae</taxon>
        <taxon>Levilactobacillus</taxon>
    </lineage>
</organism>
<reference evidence="7 8" key="1">
    <citation type="submission" date="2018-10" db="EMBL/GenBank/DDBJ databases">
        <title>Lactobacillus sp. R7 and Lactobacillus sp. R19 isolated from fermented mustard green product of Taiwan.</title>
        <authorList>
            <person name="Lin S.-T."/>
        </authorList>
    </citation>
    <scope>NUCLEOTIDE SEQUENCE [LARGE SCALE GENOMIC DNA]</scope>
    <source>
        <strain evidence="7 8">BCRC 81129</strain>
    </source>
</reference>